<comment type="caution">
    <text evidence="4">The sequence shown here is derived from an EMBL/GenBank/DDBJ whole genome shotgun (WGS) entry which is preliminary data.</text>
</comment>
<dbReference type="EMBL" id="JALLIR010000001">
    <property type="protein sequence ID" value="MDR9944531.1"/>
    <property type="molecule type" value="Genomic_DNA"/>
</dbReference>
<dbReference type="PANTHER" id="PTHR33713">
    <property type="entry name" value="ANTITOXIN YAFN-RELATED"/>
    <property type="match status" value="1"/>
</dbReference>
<protein>
    <recommendedName>
        <fullName evidence="2">Antitoxin</fullName>
    </recommendedName>
</protein>
<sequence length="91" mass="10184">MQVVTFTEARSRLKDVLDDVNDNVETTIISRRNGGDAVVMSLQHYNSMMETIHLMSSPANASRLMESIEQANAGKTTQRDLIDDQATDLDR</sequence>
<evidence type="ECO:0000256" key="1">
    <source>
        <dbReference type="ARBA" id="ARBA00009981"/>
    </source>
</evidence>
<dbReference type="InterPro" id="IPR051405">
    <property type="entry name" value="phD/YefM_antitoxin"/>
</dbReference>
<accession>A0AAE4DS92</accession>
<evidence type="ECO:0000256" key="3">
    <source>
        <dbReference type="SAM" id="MobiDB-lite"/>
    </source>
</evidence>
<dbReference type="Gene3D" id="1.10.1220.170">
    <property type="match status" value="1"/>
</dbReference>
<dbReference type="Pfam" id="PF02604">
    <property type="entry name" value="PhdYeFM_antitox"/>
    <property type="match status" value="1"/>
</dbReference>
<dbReference type="PANTHER" id="PTHR33713:SF6">
    <property type="entry name" value="ANTITOXIN YEFM"/>
    <property type="match status" value="1"/>
</dbReference>
<dbReference type="Proteomes" id="UP001185068">
    <property type="component" value="Unassembled WGS sequence"/>
</dbReference>
<organism evidence="4 5">
    <name type="scientific">Enterobacter sichuanensis</name>
    <dbReference type="NCBI Taxonomy" id="2071710"/>
    <lineage>
        <taxon>Bacteria</taxon>
        <taxon>Pseudomonadati</taxon>
        <taxon>Pseudomonadota</taxon>
        <taxon>Gammaproteobacteria</taxon>
        <taxon>Enterobacterales</taxon>
        <taxon>Enterobacteriaceae</taxon>
        <taxon>Enterobacter</taxon>
        <taxon>Enterobacter cloacae complex</taxon>
    </lineage>
</organism>
<name>A0AAE4DS92_9ENTR</name>
<feature type="compositionally biased region" description="Basic and acidic residues" evidence="3">
    <location>
        <begin position="77"/>
        <end position="91"/>
    </location>
</feature>
<evidence type="ECO:0000256" key="2">
    <source>
        <dbReference type="RuleBase" id="RU362080"/>
    </source>
</evidence>
<dbReference type="RefSeq" id="WP_059386240.1">
    <property type="nucleotide sequence ID" value="NZ_JACWFD010000021.1"/>
</dbReference>
<comment type="function">
    <text evidence="2">Antitoxin component of a type II toxin-antitoxin (TA) system.</text>
</comment>
<dbReference type="NCBIfam" id="TIGR01552">
    <property type="entry name" value="phd_fam"/>
    <property type="match status" value="1"/>
</dbReference>
<dbReference type="InterPro" id="IPR006442">
    <property type="entry name" value="Antitoxin_Phd/YefM"/>
</dbReference>
<evidence type="ECO:0000313" key="5">
    <source>
        <dbReference type="Proteomes" id="UP001185068"/>
    </source>
</evidence>
<comment type="similarity">
    <text evidence="1 2">Belongs to the phD/YefM antitoxin family.</text>
</comment>
<dbReference type="AlphaFoldDB" id="A0AAE4DS92"/>
<gene>
    <name evidence="4" type="ORF">MX989_00210</name>
</gene>
<proteinExistence type="inferred from homology"/>
<dbReference type="Gene3D" id="3.40.1620.10">
    <property type="entry name" value="YefM-like domain"/>
    <property type="match status" value="1"/>
</dbReference>
<reference evidence="4" key="1">
    <citation type="submission" date="2022-11" db="EMBL/GenBank/DDBJ databases">
        <title>blaNDM-1 and qnrB1 co-producing ST413 Enterobacter.</title>
        <authorList>
            <person name="Halder G."/>
            <person name="Chaudhuri B."/>
            <person name="Dutta S."/>
        </authorList>
    </citation>
    <scope>NUCLEOTIDE SEQUENCE</scope>
    <source>
        <strain evidence="4">PEER684</strain>
    </source>
</reference>
<evidence type="ECO:0000313" key="4">
    <source>
        <dbReference type="EMBL" id="MDR9944531.1"/>
    </source>
</evidence>
<dbReference type="InterPro" id="IPR036165">
    <property type="entry name" value="YefM-like_sf"/>
</dbReference>
<dbReference type="SUPFAM" id="SSF143120">
    <property type="entry name" value="YefM-like"/>
    <property type="match status" value="1"/>
</dbReference>
<feature type="region of interest" description="Disordered" evidence="3">
    <location>
        <begin position="68"/>
        <end position="91"/>
    </location>
</feature>